<gene>
    <name evidence="7" type="primary">MRPL4</name>
    <name evidence="7" type="ORF">DERP_014172</name>
</gene>
<keyword evidence="6" id="KW-0812">Transmembrane</keyword>
<sequence>MSIEHKKFIVRLIIPTIFVIIVHLSSIIDGTIIDNCKLDNDKNLTEQRYTRLQSIELKYLQAKSEAQKLIDDNREKGLQDDNLINRYDDLLRNYEQYDYMMKNDPEMCDTFIDELENIVQYFIDKVLKPRRQSRWNSKWENSRFLSLNCFIRGFLPRSSSNHHVFRIMSTSTVATTGNIVESTPSIETSEPGQIISQSQVIDPILLPIDRSQLTQTNLSVTPIRQAWIENMSTPNSVKLGLIELHPEIFSVYPRPDVIQENHRWQTLYKHVDWTCMKTRSELKGSNRKPWPQKGTGRARHGSRRAPMWINGGWATGPRGPKTYFYMLPFHKRLNGLIATLASKLAQNDLHIVDTFQTFPLDGTVEHLQELCETRQWGPSVLFLDQISLDQYPMSTNAQHFEQACQSIGHINLIPVYGLNVFSMLKHETLVMTIDALRTLEQRLLFNLNRIDLRNVMQKQRPNAIRNM</sequence>
<feature type="region of interest" description="Disordered" evidence="5">
    <location>
        <begin position="282"/>
        <end position="301"/>
    </location>
</feature>
<dbReference type="InterPro" id="IPR013005">
    <property type="entry name" value="Ribosomal_uL4-like"/>
</dbReference>
<dbReference type="InterPro" id="IPR023574">
    <property type="entry name" value="Ribosomal_uL4_dom_sf"/>
</dbReference>
<evidence type="ECO:0000256" key="3">
    <source>
        <dbReference type="ARBA" id="ARBA00023274"/>
    </source>
</evidence>
<dbReference type="SUPFAM" id="SSF52166">
    <property type="entry name" value="Ribosomal protein L4"/>
    <property type="match status" value="1"/>
</dbReference>
<proteinExistence type="inferred from homology"/>
<comment type="caution">
    <text evidence="7">The sequence shown here is derived from an EMBL/GenBank/DDBJ whole genome shotgun (WGS) entry which is preliminary data.</text>
</comment>
<feature type="transmembrane region" description="Helical" evidence="6">
    <location>
        <begin position="12"/>
        <end position="33"/>
    </location>
</feature>
<evidence type="ECO:0000313" key="8">
    <source>
        <dbReference type="Proteomes" id="UP000887458"/>
    </source>
</evidence>
<keyword evidence="3" id="KW-0687">Ribonucleoprotein</keyword>
<keyword evidence="6" id="KW-1133">Transmembrane helix</keyword>
<name>A0ABQ8IWI6_DERPT</name>
<dbReference type="Proteomes" id="UP000887458">
    <property type="component" value="Unassembled WGS sequence"/>
</dbReference>
<organism evidence="7 8">
    <name type="scientific">Dermatophagoides pteronyssinus</name>
    <name type="common">European house dust mite</name>
    <dbReference type="NCBI Taxonomy" id="6956"/>
    <lineage>
        <taxon>Eukaryota</taxon>
        <taxon>Metazoa</taxon>
        <taxon>Ecdysozoa</taxon>
        <taxon>Arthropoda</taxon>
        <taxon>Chelicerata</taxon>
        <taxon>Arachnida</taxon>
        <taxon>Acari</taxon>
        <taxon>Acariformes</taxon>
        <taxon>Sarcoptiformes</taxon>
        <taxon>Astigmata</taxon>
        <taxon>Psoroptidia</taxon>
        <taxon>Analgoidea</taxon>
        <taxon>Pyroglyphidae</taxon>
        <taxon>Dermatophagoidinae</taxon>
        <taxon>Dermatophagoides</taxon>
    </lineage>
</organism>
<reference evidence="7 8" key="2">
    <citation type="journal article" date="2022" name="Mol. Biol. Evol.">
        <title>Comparative Genomics Reveals Insights into the Divergent Evolution of Astigmatic Mites and Household Pest Adaptations.</title>
        <authorList>
            <person name="Xiong Q."/>
            <person name="Wan A.T."/>
            <person name="Liu X."/>
            <person name="Fung C.S."/>
            <person name="Xiao X."/>
            <person name="Malainual N."/>
            <person name="Hou J."/>
            <person name="Wang L."/>
            <person name="Wang M."/>
            <person name="Yang K.Y."/>
            <person name="Cui Y."/>
            <person name="Leung E.L."/>
            <person name="Nong W."/>
            <person name="Shin S.K."/>
            <person name="Au S.W."/>
            <person name="Jeong K.Y."/>
            <person name="Chew F.T."/>
            <person name="Hui J.H."/>
            <person name="Leung T.F."/>
            <person name="Tungtrongchitr A."/>
            <person name="Zhong N."/>
            <person name="Liu Z."/>
            <person name="Tsui S.K."/>
        </authorList>
    </citation>
    <scope>NUCLEOTIDE SEQUENCE [LARGE SCALE GENOMIC DNA]</scope>
    <source>
        <strain evidence="7">Derp</strain>
    </source>
</reference>
<dbReference type="GO" id="GO:0005840">
    <property type="term" value="C:ribosome"/>
    <property type="evidence" value="ECO:0007669"/>
    <property type="project" value="UniProtKB-KW"/>
</dbReference>
<evidence type="ECO:0000256" key="1">
    <source>
        <dbReference type="ARBA" id="ARBA00010528"/>
    </source>
</evidence>
<evidence type="ECO:0000256" key="5">
    <source>
        <dbReference type="SAM" id="MobiDB-lite"/>
    </source>
</evidence>
<evidence type="ECO:0000313" key="7">
    <source>
        <dbReference type="EMBL" id="KAH9414665.1"/>
    </source>
</evidence>
<reference evidence="7 8" key="1">
    <citation type="journal article" date="2018" name="J. Allergy Clin. Immunol.">
        <title>High-quality assembly of Dermatophagoides pteronyssinus genome and transcriptome reveals a wide range of novel allergens.</title>
        <authorList>
            <person name="Liu X.Y."/>
            <person name="Yang K.Y."/>
            <person name="Wang M.Q."/>
            <person name="Kwok J.S."/>
            <person name="Zeng X."/>
            <person name="Yang Z."/>
            <person name="Xiao X.J."/>
            <person name="Lau C.P."/>
            <person name="Li Y."/>
            <person name="Huang Z.M."/>
            <person name="Ba J.G."/>
            <person name="Yim A.K."/>
            <person name="Ouyang C.Y."/>
            <person name="Ngai S.M."/>
            <person name="Chan T.F."/>
            <person name="Leung E.L."/>
            <person name="Liu L."/>
            <person name="Liu Z.G."/>
            <person name="Tsui S.K."/>
        </authorList>
    </citation>
    <scope>NUCLEOTIDE SEQUENCE [LARGE SCALE GENOMIC DNA]</scope>
    <source>
        <strain evidence="7">Derp</strain>
    </source>
</reference>
<evidence type="ECO:0000256" key="4">
    <source>
        <dbReference type="ARBA" id="ARBA00040565"/>
    </source>
</evidence>
<comment type="similarity">
    <text evidence="1">Belongs to the universal ribosomal protein uL4 family.</text>
</comment>
<accession>A0ABQ8IWI6</accession>
<dbReference type="Gene3D" id="3.40.1370.10">
    <property type="match status" value="1"/>
</dbReference>
<evidence type="ECO:0000256" key="2">
    <source>
        <dbReference type="ARBA" id="ARBA00022980"/>
    </source>
</evidence>
<dbReference type="PANTHER" id="PTHR10746:SF6">
    <property type="entry name" value="LARGE RIBOSOMAL SUBUNIT PROTEIN UL4M"/>
    <property type="match status" value="1"/>
</dbReference>
<keyword evidence="2 7" id="KW-0689">Ribosomal protein</keyword>
<dbReference type="EMBL" id="NJHN03000106">
    <property type="protein sequence ID" value="KAH9414665.1"/>
    <property type="molecule type" value="Genomic_DNA"/>
</dbReference>
<dbReference type="Pfam" id="PF00573">
    <property type="entry name" value="Ribosomal_L4"/>
    <property type="match status" value="1"/>
</dbReference>
<evidence type="ECO:0000256" key="6">
    <source>
        <dbReference type="SAM" id="Phobius"/>
    </source>
</evidence>
<keyword evidence="6" id="KW-0472">Membrane</keyword>
<protein>
    <recommendedName>
        <fullName evidence="4">Large ribosomal subunit protein uL4m</fullName>
    </recommendedName>
</protein>
<dbReference type="InterPro" id="IPR002136">
    <property type="entry name" value="Ribosomal_uL4"/>
</dbReference>
<dbReference type="PANTHER" id="PTHR10746">
    <property type="entry name" value="50S RIBOSOMAL PROTEIN L4"/>
    <property type="match status" value="1"/>
</dbReference>
<keyword evidence="8" id="KW-1185">Reference proteome</keyword>